<evidence type="ECO:0000313" key="2">
    <source>
        <dbReference type="EMBL" id="BBY95144.1"/>
    </source>
</evidence>
<proteinExistence type="predicted"/>
<dbReference type="EMBL" id="AP022601">
    <property type="protein sequence ID" value="BBY95144.1"/>
    <property type="molecule type" value="Genomic_DNA"/>
</dbReference>
<keyword evidence="3" id="KW-1185">Reference proteome</keyword>
<gene>
    <name evidence="2" type="ORF">MGALJ_48130</name>
</gene>
<name>A0A9W4BMZ7_9MYCO</name>
<reference evidence="2 3" key="1">
    <citation type="journal article" date="2019" name="Emerg. Microbes Infect.">
        <title>Comprehensive subspecies identification of 175 nontuberculous mycobacteria species based on 7547 genomic profiles.</title>
        <authorList>
            <person name="Matsumoto Y."/>
            <person name="Kinjo T."/>
            <person name="Motooka D."/>
            <person name="Nabeya D."/>
            <person name="Jung N."/>
            <person name="Uechi K."/>
            <person name="Horii T."/>
            <person name="Iida T."/>
            <person name="Fujita J."/>
            <person name="Nakamura S."/>
        </authorList>
    </citation>
    <scope>NUCLEOTIDE SEQUENCE [LARGE SCALE GENOMIC DNA]</scope>
    <source>
        <strain evidence="2 3">JCM 6399</strain>
    </source>
</reference>
<dbReference type="KEGG" id="mgau:MGALJ_48130"/>
<protein>
    <submittedName>
        <fullName evidence="2">Uncharacterized protein</fullName>
    </submittedName>
</protein>
<dbReference type="Proteomes" id="UP000465785">
    <property type="component" value="Chromosome"/>
</dbReference>
<evidence type="ECO:0000313" key="3">
    <source>
        <dbReference type="Proteomes" id="UP000465785"/>
    </source>
</evidence>
<sequence>MYDVVPVLGRDGDDGDIDSAETFSGLPNFGHDVVEPALVEIDEIDFVYRGDEMPDAQKFCDPGMPVGLSQHAGAGVHEQDGRVGV</sequence>
<evidence type="ECO:0000256" key="1">
    <source>
        <dbReference type="SAM" id="MobiDB-lite"/>
    </source>
</evidence>
<feature type="region of interest" description="Disordered" evidence="1">
    <location>
        <begin position="1"/>
        <end position="25"/>
    </location>
</feature>
<accession>A0A9W4BMZ7</accession>
<dbReference type="AlphaFoldDB" id="A0A9W4BMZ7"/>
<organism evidence="2 3">
    <name type="scientific">Mycobacterium gallinarum</name>
    <dbReference type="NCBI Taxonomy" id="39689"/>
    <lineage>
        <taxon>Bacteria</taxon>
        <taxon>Bacillati</taxon>
        <taxon>Actinomycetota</taxon>
        <taxon>Actinomycetes</taxon>
        <taxon>Mycobacteriales</taxon>
        <taxon>Mycobacteriaceae</taxon>
        <taxon>Mycobacterium</taxon>
    </lineage>
</organism>